<evidence type="ECO:0000313" key="2">
    <source>
        <dbReference type="Proteomes" id="UP001652564"/>
    </source>
</evidence>
<gene>
    <name evidence="1" type="ORF">OEZ71_09180</name>
</gene>
<dbReference type="EMBL" id="JAOWKZ010000002">
    <property type="protein sequence ID" value="MCV2872468.1"/>
    <property type="molecule type" value="Genomic_DNA"/>
</dbReference>
<keyword evidence="2" id="KW-1185">Reference proteome</keyword>
<reference evidence="1 2" key="1">
    <citation type="submission" date="2022-10" db="EMBL/GenBank/DDBJ databases">
        <title>Defluviimonas sp. nov., isolated from ocean surface sediments.</title>
        <authorList>
            <person name="He W."/>
            <person name="Wang L."/>
            <person name="Zhang D.-F."/>
        </authorList>
    </citation>
    <scope>NUCLEOTIDE SEQUENCE [LARGE SCALE GENOMIC DNA]</scope>
    <source>
        <strain evidence="1 2">WL0050</strain>
    </source>
</reference>
<evidence type="ECO:0000313" key="1">
    <source>
        <dbReference type="EMBL" id="MCV2872468.1"/>
    </source>
</evidence>
<sequence length="118" mass="12582">MGADTGSPIKALNDLLIRQKAAICCGDISALSSLSGPMGDYLDQLARHPAEESGAAIEKLKRRAEENRHLLGAVMLGVQAGAGRMKEIAGIASELRTYDSRGRQSSVSYVKGQIERRA</sequence>
<protein>
    <submittedName>
        <fullName evidence="1">DUF5106 domain-containing protein</fullName>
    </submittedName>
</protein>
<proteinExistence type="predicted"/>
<dbReference type="RefSeq" id="WP_263739650.1">
    <property type="nucleotide sequence ID" value="NZ_JAOWKZ010000002.1"/>
</dbReference>
<accession>A0ABT2ZMZ8</accession>
<organism evidence="1 2">
    <name type="scientific">Albidovulum litorale</name>
    <dbReference type="NCBI Taxonomy" id="2984134"/>
    <lineage>
        <taxon>Bacteria</taxon>
        <taxon>Pseudomonadati</taxon>
        <taxon>Pseudomonadota</taxon>
        <taxon>Alphaproteobacteria</taxon>
        <taxon>Rhodobacterales</taxon>
        <taxon>Paracoccaceae</taxon>
        <taxon>Albidovulum</taxon>
    </lineage>
</organism>
<comment type="caution">
    <text evidence="1">The sequence shown here is derived from an EMBL/GenBank/DDBJ whole genome shotgun (WGS) entry which is preliminary data.</text>
</comment>
<name>A0ABT2ZMZ8_9RHOB</name>
<dbReference type="Proteomes" id="UP001652564">
    <property type="component" value="Unassembled WGS sequence"/>
</dbReference>